<dbReference type="SMR" id="A0A444X7G2"/>
<dbReference type="Pfam" id="PF00270">
    <property type="entry name" value="DEAD"/>
    <property type="match status" value="1"/>
</dbReference>
<dbReference type="CDD" id="cd18797">
    <property type="entry name" value="SF2_C_Hrq"/>
    <property type="match status" value="1"/>
</dbReference>
<sequence>MEMGRGNGREHSPPKMAAESNDIEIQVRTLTAESITIPIPASATVQRLKLLLNHSFPPATNSSHFHLFFKGEKLRPQAQIGSYTIHNGEFLVLVPFAKKDSKAHKSDSLNASSTPSNAARRGDSATDLADSMWSNIKEDLLHLREATESDTLDHNNSSDFEFRTVASEPRKEKVDDEVSWNQASKANDRDADNRIELPYHLILNTLECTSEGALGKHNCEVFLKVLDSVNCLSDLPLGHCKLFRRACSLGGDGGLQLGANGSSSSCLCPAWLKIVMKAFAFINILSGFLHLQGRKMTLRLLEEALNELGMFGVKIGLQDVKHLPLLSPQLVCFESDIEKASFGNVIFVINHSSSDEEQIEINPKTALSKIVRTLKSRDSSFRNNLWKAFEQLPFISGDQLTMGISLEELLAICKDQYFVVNENKSKRLKRSLNTTKPDSNHIRCHDTKALLAVDMVEHLEKGIGSEGQIVHIEDISPRNAIHAEIPTELSEKMRSALKCIGVSKLYSHQAESIQASLHGKNVVVATMTSSGKSLCYNLPVLEVLLNNLSSCALYIFPTKALAQDQLRSLLNMTKGFDVELNIGIYDGDTSQRDRTWLRDNSRLLITNPDMLHISILPHHRRFSRILSNLRFVIIDETHTYKGAFGCHTSLILRRLRRLCSHVYGSDPSFVFSTATSANPSEHSMELANLPALELFQNDGSPSARKLFILWNPSLRPKAMVKKAKSVIDADNLEDESDNFVRSSPIVDVSRLFAEMVQHGLRTIAFCKSRKLCELVLSYTREILLETSPHLVHSICAYRGGYIAEERRKIETAFFGGKICGVAATNALELGIDVGEIDVTLHLGFPGSIASLWQQAGRGGRRDRPSLAVYVAFGGPLDQYFMKHPKKLFERPIECCHIDSQNKQVLEQHLACAAHEHPLVVQYDEKYFGSCLENVLNSLNARGYLSPNQSFDSSSRIWNYIGPEKYPSHAVNIRAIETVRYSVIDQRKNEVLEEIEESRAFFQVYEGAVYMCQGKTYLVEKLDLSSKTAFCKVADLKYYTKTRDYTDIHVTGGNIAYPTAVLNMFPKTNARAHICKVTTTWFGFYRIWRGSNQIFDAVDLALPQYSYESQAVWIPVPQSIKEVVLKKNYDFRGGLHAASHAVLNVVPLHITCNLSDLAAECPNPHDSRYYPDRILIYDQHPGGCGISVQVQPRFTKFLEAALDLLTCCRCSAEVGCPNCVQSFACNEYNEVLHKDAAIMIIKGVLEAENVINAEESPFL</sequence>
<evidence type="ECO:0000259" key="5">
    <source>
        <dbReference type="PROSITE" id="PS51192"/>
    </source>
</evidence>
<dbReference type="GO" id="GO:0006289">
    <property type="term" value="P:nucleotide-excision repair"/>
    <property type="evidence" value="ECO:0007669"/>
    <property type="project" value="TreeGrafter"/>
</dbReference>
<dbReference type="CDD" id="cd17923">
    <property type="entry name" value="DEXHc_Hrq1-like"/>
    <property type="match status" value="1"/>
</dbReference>
<dbReference type="Gene3D" id="3.40.50.300">
    <property type="entry name" value="P-loop containing nucleotide triphosphate hydrolases"/>
    <property type="match status" value="2"/>
</dbReference>
<comment type="caution">
    <text evidence="7">The sequence shown here is derived from an EMBL/GenBank/DDBJ whole genome shotgun (WGS) entry which is preliminary data.</text>
</comment>
<gene>
    <name evidence="7" type="ORF">Ahy_B10g105207</name>
</gene>
<accession>A0A444X7G2</accession>
<dbReference type="Pfam" id="PF09369">
    <property type="entry name" value="MZB"/>
    <property type="match status" value="1"/>
</dbReference>
<dbReference type="GO" id="GO:0005634">
    <property type="term" value="C:nucleus"/>
    <property type="evidence" value="ECO:0007669"/>
    <property type="project" value="TreeGrafter"/>
</dbReference>
<dbReference type="STRING" id="3818.A0A444X7G2"/>
<dbReference type="PANTHER" id="PTHR47957">
    <property type="entry name" value="ATP-DEPENDENT HELICASE HRQ1"/>
    <property type="match status" value="1"/>
</dbReference>
<dbReference type="Pfam" id="PF00240">
    <property type="entry name" value="ubiquitin"/>
    <property type="match status" value="1"/>
</dbReference>
<dbReference type="GO" id="GO:0043138">
    <property type="term" value="F:3'-5' DNA helicase activity"/>
    <property type="evidence" value="ECO:0007669"/>
    <property type="project" value="TreeGrafter"/>
</dbReference>
<evidence type="ECO:0000256" key="1">
    <source>
        <dbReference type="ARBA" id="ARBA00022741"/>
    </source>
</evidence>
<evidence type="ECO:0000313" key="8">
    <source>
        <dbReference type="Proteomes" id="UP000289738"/>
    </source>
</evidence>
<dbReference type="InterPro" id="IPR027417">
    <property type="entry name" value="P-loop_NTPase"/>
</dbReference>
<feature type="domain" description="Ubiquitin-like" evidence="4">
    <location>
        <begin position="23"/>
        <end position="94"/>
    </location>
</feature>
<dbReference type="InterPro" id="IPR011545">
    <property type="entry name" value="DEAD/DEAH_box_helicase_dom"/>
</dbReference>
<dbReference type="InterPro" id="IPR001650">
    <property type="entry name" value="Helicase_C-like"/>
</dbReference>
<evidence type="ECO:0008006" key="9">
    <source>
        <dbReference type="Google" id="ProtNLM"/>
    </source>
</evidence>
<dbReference type="InterPro" id="IPR000626">
    <property type="entry name" value="Ubiquitin-like_dom"/>
</dbReference>
<keyword evidence="2" id="KW-0067">ATP-binding</keyword>
<proteinExistence type="predicted"/>
<dbReference type="PANTHER" id="PTHR47957:SF3">
    <property type="entry name" value="ATP-DEPENDENT HELICASE HRQ1"/>
    <property type="match status" value="1"/>
</dbReference>
<dbReference type="SUPFAM" id="SSF52540">
    <property type="entry name" value="P-loop containing nucleoside triphosphate hydrolases"/>
    <property type="match status" value="1"/>
</dbReference>
<evidence type="ECO:0000259" key="4">
    <source>
        <dbReference type="PROSITE" id="PS50053"/>
    </source>
</evidence>
<evidence type="ECO:0000256" key="2">
    <source>
        <dbReference type="ARBA" id="ARBA00022840"/>
    </source>
</evidence>
<dbReference type="Gramene" id="arahy.Tifrunner.gnm2.ann2.Ah20g407800.1">
    <property type="protein sequence ID" value="arahy.Tifrunner.gnm2.ann2.Ah20g407800.1-CDS"/>
    <property type="gene ID" value="arahy.Tifrunner.gnm2.ann2.Ah20g407800"/>
</dbReference>
<dbReference type="PROSITE" id="PS50053">
    <property type="entry name" value="UBIQUITIN_2"/>
    <property type="match status" value="1"/>
</dbReference>
<dbReference type="InterPro" id="IPR014001">
    <property type="entry name" value="Helicase_ATP-bd"/>
</dbReference>
<dbReference type="Proteomes" id="UP000289738">
    <property type="component" value="Chromosome B10"/>
</dbReference>
<dbReference type="GO" id="GO:0003676">
    <property type="term" value="F:nucleic acid binding"/>
    <property type="evidence" value="ECO:0007669"/>
    <property type="project" value="InterPro"/>
</dbReference>
<protein>
    <recommendedName>
        <fullName evidence="9">ATP-dependent helicase</fullName>
    </recommendedName>
</protein>
<dbReference type="Pfam" id="PF00271">
    <property type="entry name" value="Helicase_C"/>
    <property type="match status" value="1"/>
</dbReference>
<evidence type="ECO:0000313" key="7">
    <source>
        <dbReference type="EMBL" id="RYQ85636.1"/>
    </source>
</evidence>
<dbReference type="GO" id="GO:0005524">
    <property type="term" value="F:ATP binding"/>
    <property type="evidence" value="ECO:0007669"/>
    <property type="project" value="UniProtKB-KW"/>
</dbReference>
<dbReference type="AlphaFoldDB" id="A0A444X7G2"/>
<dbReference type="Gene3D" id="3.10.20.90">
    <property type="entry name" value="Phosphatidylinositol 3-kinase Catalytic Subunit, Chain A, domain 1"/>
    <property type="match status" value="1"/>
</dbReference>
<dbReference type="EMBL" id="SDMP01000020">
    <property type="protein sequence ID" value="RYQ85636.1"/>
    <property type="molecule type" value="Genomic_DNA"/>
</dbReference>
<name>A0A444X7G2_ARAHY</name>
<dbReference type="InterPro" id="IPR029071">
    <property type="entry name" value="Ubiquitin-like_domsf"/>
</dbReference>
<keyword evidence="8" id="KW-1185">Reference proteome</keyword>
<dbReference type="PROSITE" id="PS51192">
    <property type="entry name" value="HELICASE_ATP_BIND_1"/>
    <property type="match status" value="1"/>
</dbReference>
<reference evidence="7 8" key="1">
    <citation type="submission" date="2019-01" db="EMBL/GenBank/DDBJ databases">
        <title>Sequencing of cultivated peanut Arachis hypogaea provides insights into genome evolution and oil improvement.</title>
        <authorList>
            <person name="Chen X."/>
        </authorList>
    </citation>
    <scope>NUCLEOTIDE SEQUENCE [LARGE SCALE GENOMIC DNA]</scope>
    <source>
        <strain evidence="8">cv. Fuhuasheng</strain>
        <tissue evidence="7">Leaves</tissue>
    </source>
</reference>
<keyword evidence="1" id="KW-0547">Nucleotide-binding</keyword>
<dbReference type="Pfam" id="PF22982">
    <property type="entry name" value="WHD_HRQ1"/>
    <property type="match status" value="1"/>
</dbReference>
<evidence type="ECO:0000256" key="3">
    <source>
        <dbReference type="SAM" id="MobiDB-lite"/>
    </source>
</evidence>
<feature type="domain" description="Helicase C-terminal" evidence="6">
    <location>
        <begin position="747"/>
        <end position="905"/>
    </location>
</feature>
<dbReference type="SMART" id="SM00490">
    <property type="entry name" value="HELICc"/>
    <property type="match status" value="1"/>
</dbReference>
<dbReference type="FunFam" id="3.40.50.300:FF:001137">
    <property type="entry name" value="DEAD/DEAH box helicase"/>
    <property type="match status" value="1"/>
</dbReference>
<feature type="region of interest" description="Disordered" evidence="3">
    <location>
        <begin position="103"/>
        <end position="125"/>
    </location>
</feature>
<dbReference type="SUPFAM" id="SSF54236">
    <property type="entry name" value="Ubiquitin-like"/>
    <property type="match status" value="1"/>
</dbReference>
<evidence type="ECO:0000259" key="6">
    <source>
        <dbReference type="PROSITE" id="PS51194"/>
    </source>
</evidence>
<organism evidence="7 8">
    <name type="scientific">Arachis hypogaea</name>
    <name type="common">Peanut</name>
    <dbReference type="NCBI Taxonomy" id="3818"/>
    <lineage>
        <taxon>Eukaryota</taxon>
        <taxon>Viridiplantae</taxon>
        <taxon>Streptophyta</taxon>
        <taxon>Embryophyta</taxon>
        <taxon>Tracheophyta</taxon>
        <taxon>Spermatophyta</taxon>
        <taxon>Magnoliopsida</taxon>
        <taxon>eudicotyledons</taxon>
        <taxon>Gunneridae</taxon>
        <taxon>Pentapetalae</taxon>
        <taxon>rosids</taxon>
        <taxon>fabids</taxon>
        <taxon>Fabales</taxon>
        <taxon>Fabaceae</taxon>
        <taxon>Papilionoideae</taxon>
        <taxon>50 kb inversion clade</taxon>
        <taxon>dalbergioids sensu lato</taxon>
        <taxon>Dalbergieae</taxon>
        <taxon>Pterocarpus clade</taxon>
        <taxon>Arachis</taxon>
    </lineage>
</organism>
<dbReference type="PROSITE" id="PS51194">
    <property type="entry name" value="HELICASE_CTER"/>
    <property type="match status" value="1"/>
</dbReference>
<dbReference type="OrthoDB" id="18781at2759"/>
<dbReference type="InterPro" id="IPR055227">
    <property type="entry name" value="HRQ1_WHD"/>
</dbReference>
<feature type="domain" description="Helicase ATP-binding" evidence="5">
    <location>
        <begin position="513"/>
        <end position="694"/>
    </location>
</feature>
<feature type="region of interest" description="Disordered" evidence="3">
    <location>
        <begin position="1"/>
        <end position="20"/>
    </location>
</feature>
<dbReference type="GO" id="GO:0036297">
    <property type="term" value="P:interstrand cross-link repair"/>
    <property type="evidence" value="ECO:0007669"/>
    <property type="project" value="TreeGrafter"/>
</dbReference>
<dbReference type="CDD" id="cd17039">
    <property type="entry name" value="Ubl_ubiquitin_like"/>
    <property type="match status" value="1"/>
</dbReference>
<dbReference type="SMART" id="SM00487">
    <property type="entry name" value="DEXDc"/>
    <property type="match status" value="1"/>
</dbReference>
<dbReference type="InterPro" id="IPR018973">
    <property type="entry name" value="MZB"/>
</dbReference>